<reference evidence="2 3" key="1">
    <citation type="submission" date="2016-04" db="EMBL/GenBank/DDBJ databases">
        <title>A degradative enzymes factory behind the ericoid mycorrhizal symbiosis.</title>
        <authorList>
            <consortium name="DOE Joint Genome Institute"/>
            <person name="Martino E."/>
            <person name="Morin E."/>
            <person name="Grelet G."/>
            <person name="Kuo A."/>
            <person name="Kohler A."/>
            <person name="Daghino S."/>
            <person name="Barry K."/>
            <person name="Choi C."/>
            <person name="Cichocki N."/>
            <person name="Clum A."/>
            <person name="Copeland A."/>
            <person name="Hainaut M."/>
            <person name="Haridas S."/>
            <person name="Labutti K."/>
            <person name="Lindquist E."/>
            <person name="Lipzen A."/>
            <person name="Khouja H.-R."/>
            <person name="Murat C."/>
            <person name="Ohm R."/>
            <person name="Olson A."/>
            <person name="Spatafora J."/>
            <person name="Veneault-Fourrey C."/>
            <person name="Henrissat B."/>
            <person name="Grigoriev I."/>
            <person name="Martin F."/>
            <person name="Perotto S."/>
        </authorList>
    </citation>
    <scope>NUCLEOTIDE SEQUENCE [LARGE SCALE GENOMIC DNA]</scope>
    <source>
        <strain evidence="2 3">E</strain>
    </source>
</reference>
<dbReference type="AlphaFoldDB" id="A0A2J6TJ11"/>
<evidence type="ECO:0000256" key="1">
    <source>
        <dbReference type="SAM" id="MobiDB-lite"/>
    </source>
</evidence>
<feature type="compositionally biased region" description="Low complexity" evidence="1">
    <location>
        <begin position="119"/>
        <end position="137"/>
    </location>
</feature>
<accession>A0A2J6TJ11</accession>
<feature type="region of interest" description="Disordered" evidence="1">
    <location>
        <begin position="115"/>
        <end position="153"/>
    </location>
</feature>
<dbReference type="Proteomes" id="UP000235371">
    <property type="component" value="Unassembled WGS sequence"/>
</dbReference>
<feature type="region of interest" description="Disordered" evidence="1">
    <location>
        <begin position="1"/>
        <end position="34"/>
    </location>
</feature>
<evidence type="ECO:0000313" key="3">
    <source>
        <dbReference type="Proteomes" id="UP000235371"/>
    </source>
</evidence>
<sequence>MPHDPQGTEEGPSTAGAVFRISDGSGKRGSDVRISQPGLLRSRSLGLRKLIDEKGVKQEIPLQVDFSTDIDCAAVDWVVKELQQQEPDIDPDPKGLARHCTVLWKYQCIPDPFKSQENSMKPRSSSGSISSADQQSSITPSATPSRAPRCWQGRKKHQTCRQLITIAIVLGLREILEDEIKTAIWGTNKEMDVIIPLGLDIKAMRESELGKLFTCVYQEITEIGDGNEKLAKSIRETLKQHNLGNFAKTWRRNQEELGLWTPYDFLLGVENALSPPELQAQQTEPVAPVGVRELRPINWGGLFHKVRVSMSGPSLGQEETAAILGALETHISERRQELAAELMRQRDSTVRQWKAKLGWKEESLDLDPLYQKYG</sequence>
<protein>
    <submittedName>
        <fullName evidence="2">Uncharacterized protein</fullName>
    </submittedName>
</protein>
<dbReference type="GeneID" id="36587940"/>
<keyword evidence="3" id="KW-1185">Reference proteome</keyword>
<dbReference type="InParanoid" id="A0A2J6TJ11"/>
<evidence type="ECO:0000313" key="2">
    <source>
        <dbReference type="EMBL" id="PMD63004.1"/>
    </source>
</evidence>
<gene>
    <name evidence="2" type="ORF">K444DRAFT_611020</name>
</gene>
<proteinExistence type="predicted"/>
<name>A0A2J6TJ11_9HELO</name>
<dbReference type="OrthoDB" id="3540558at2759"/>
<dbReference type="EMBL" id="KZ613783">
    <property type="protein sequence ID" value="PMD63004.1"/>
    <property type="molecule type" value="Genomic_DNA"/>
</dbReference>
<organism evidence="2 3">
    <name type="scientific">Hyaloscypha bicolor E</name>
    <dbReference type="NCBI Taxonomy" id="1095630"/>
    <lineage>
        <taxon>Eukaryota</taxon>
        <taxon>Fungi</taxon>
        <taxon>Dikarya</taxon>
        <taxon>Ascomycota</taxon>
        <taxon>Pezizomycotina</taxon>
        <taxon>Leotiomycetes</taxon>
        <taxon>Helotiales</taxon>
        <taxon>Hyaloscyphaceae</taxon>
        <taxon>Hyaloscypha</taxon>
        <taxon>Hyaloscypha bicolor</taxon>
    </lineage>
</organism>
<dbReference type="RefSeq" id="XP_024739908.1">
    <property type="nucleotide sequence ID" value="XM_024879863.1"/>
</dbReference>